<accession>A0A5E9G284</accession>
<evidence type="ECO:0000313" key="2">
    <source>
        <dbReference type="Proteomes" id="UP000199639"/>
    </source>
</evidence>
<proteinExistence type="predicted"/>
<sequence length="81" mass="9057">MVTVTAMTRSVFAVTGMPQWGLVIGGPRLPTMSGVIRMLPTAGTCHRSFVSFMLLTGEIGNMVRIVVWWHRHTTRVYPVRV</sequence>
<dbReference type="Proteomes" id="UP000199639">
    <property type="component" value="Unassembled WGS sequence"/>
</dbReference>
<evidence type="ECO:0000313" key="1">
    <source>
        <dbReference type="EMBL" id="SDO05067.1"/>
    </source>
</evidence>
<organism evidence="1 2">
    <name type="scientific">Cryobacterium flavum</name>
    <dbReference type="NCBI Taxonomy" id="1424659"/>
    <lineage>
        <taxon>Bacteria</taxon>
        <taxon>Bacillati</taxon>
        <taxon>Actinomycetota</taxon>
        <taxon>Actinomycetes</taxon>
        <taxon>Micrococcales</taxon>
        <taxon>Microbacteriaceae</taxon>
        <taxon>Cryobacterium</taxon>
    </lineage>
</organism>
<reference evidence="1 2" key="1">
    <citation type="submission" date="2016-10" db="EMBL/GenBank/DDBJ databases">
        <authorList>
            <person name="Varghese N."/>
            <person name="Submissions S."/>
        </authorList>
    </citation>
    <scope>NUCLEOTIDE SEQUENCE [LARGE SCALE GENOMIC DNA]</scope>
    <source>
        <strain evidence="1 2">CGMCC 1.11215</strain>
    </source>
</reference>
<name>A0A5E9G284_9MICO</name>
<dbReference type="AlphaFoldDB" id="A0A5E9G284"/>
<gene>
    <name evidence="1" type="ORF">SAMN05216368_109137</name>
</gene>
<dbReference type="EMBL" id="FNIB01000009">
    <property type="protein sequence ID" value="SDO05067.1"/>
    <property type="molecule type" value="Genomic_DNA"/>
</dbReference>
<protein>
    <submittedName>
        <fullName evidence="1">Uncharacterized protein</fullName>
    </submittedName>
</protein>
<dbReference type="STRING" id="1424659.SAMN05216368_109137"/>